<keyword evidence="1" id="KW-0472">Membrane</keyword>
<gene>
    <name evidence="2" type="ORF">H4K34_02890</name>
</gene>
<dbReference type="RefSeq" id="WP_210759334.1">
    <property type="nucleotide sequence ID" value="NZ_CP060139.1"/>
</dbReference>
<dbReference type="EMBL" id="CP060139">
    <property type="protein sequence ID" value="QNR24807.1"/>
    <property type="molecule type" value="Genomic_DNA"/>
</dbReference>
<accession>A0A7H0VGF9</accession>
<sequence>MARRFRVALSFVAMILSTFITAILNRFILADKEEILIAYFPLIGGAFVIFTWLISVSWPLLLIPTKSGFYRKWNVLWYSLLHAALIGFSFFGALIFESGNFDLFYSSLLGGLFTGLIFKGLLEWNALQDLLNKSPRLRFTALLAPVLFCFLYYWAFPHISPQAAFPYMPKEIQREIFLRELIHLKPGQSLDKLYQELPYRNSQETVDSLGILYNDLQLGKDMIHFETHNNTLVKLEISKQKKAR</sequence>
<reference evidence="2 3" key="1">
    <citation type="submission" date="2020-08" db="EMBL/GenBank/DDBJ databases">
        <title>Croceimicrobium hydrocarbonivorans gen. nov., sp. nov., a novel marine bacterium isolated from a bacterial consortium that degrades polyethylene terephthalate.</title>
        <authorList>
            <person name="Liu R."/>
        </authorList>
    </citation>
    <scope>NUCLEOTIDE SEQUENCE [LARGE SCALE GENOMIC DNA]</scope>
    <source>
        <strain evidence="2 3">A20-9</strain>
    </source>
</reference>
<evidence type="ECO:0000256" key="1">
    <source>
        <dbReference type="SAM" id="Phobius"/>
    </source>
</evidence>
<dbReference type="Proteomes" id="UP000516305">
    <property type="component" value="Chromosome"/>
</dbReference>
<organism evidence="2 3">
    <name type="scientific">Croceimicrobium hydrocarbonivorans</name>
    <dbReference type="NCBI Taxonomy" id="2761580"/>
    <lineage>
        <taxon>Bacteria</taxon>
        <taxon>Pseudomonadati</taxon>
        <taxon>Bacteroidota</taxon>
        <taxon>Flavobacteriia</taxon>
        <taxon>Flavobacteriales</taxon>
        <taxon>Owenweeksiaceae</taxon>
        <taxon>Croceimicrobium</taxon>
    </lineage>
</organism>
<evidence type="ECO:0000313" key="2">
    <source>
        <dbReference type="EMBL" id="QNR24807.1"/>
    </source>
</evidence>
<feature type="transmembrane region" description="Helical" evidence="1">
    <location>
        <begin position="7"/>
        <end position="29"/>
    </location>
</feature>
<dbReference type="AlphaFoldDB" id="A0A7H0VGF9"/>
<feature type="transmembrane region" description="Helical" evidence="1">
    <location>
        <begin position="139"/>
        <end position="156"/>
    </location>
</feature>
<feature type="transmembrane region" description="Helical" evidence="1">
    <location>
        <begin position="75"/>
        <end position="96"/>
    </location>
</feature>
<protein>
    <submittedName>
        <fullName evidence="2">Uncharacterized protein</fullName>
    </submittedName>
</protein>
<keyword evidence="1" id="KW-1133">Transmembrane helix</keyword>
<evidence type="ECO:0000313" key="3">
    <source>
        <dbReference type="Proteomes" id="UP000516305"/>
    </source>
</evidence>
<dbReference type="KEGG" id="chyd:H4K34_02890"/>
<keyword evidence="1" id="KW-0812">Transmembrane</keyword>
<name>A0A7H0VGF9_9FLAO</name>
<feature type="transmembrane region" description="Helical" evidence="1">
    <location>
        <begin position="35"/>
        <end position="63"/>
    </location>
</feature>
<feature type="transmembrane region" description="Helical" evidence="1">
    <location>
        <begin position="108"/>
        <end position="127"/>
    </location>
</feature>
<keyword evidence="3" id="KW-1185">Reference proteome</keyword>
<proteinExistence type="predicted"/>